<gene>
    <name evidence="9" type="ordered locus">BN6_26650</name>
</gene>
<evidence type="ECO:0000256" key="7">
    <source>
        <dbReference type="ARBA" id="ARBA00074218"/>
    </source>
</evidence>
<dbReference type="PANTHER" id="PTHR30579">
    <property type="entry name" value="TRANSCRIPTIONAL REGULATOR"/>
    <property type="match status" value="1"/>
</dbReference>
<evidence type="ECO:0000256" key="1">
    <source>
        <dbReference type="ARBA" id="ARBA00009437"/>
    </source>
</evidence>
<evidence type="ECO:0000259" key="8">
    <source>
        <dbReference type="PROSITE" id="PS50931"/>
    </source>
</evidence>
<dbReference type="InterPro" id="IPR036388">
    <property type="entry name" value="WH-like_DNA-bd_sf"/>
</dbReference>
<protein>
    <recommendedName>
        <fullName evidence="7">HTH-type transcriptional regulator LysG</fullName>
    </recommendedName>
</protein>
<dbReference type="EMBL" id="HE804045">
    <property type="protein sequence ID" value="CCH29978.1"/>
    <property type="molecule type" value="Genomic_DNA"/>
</dbReference>
<keyword evidence="3" id="KW-0805">Transcription regulation</keyword>
<dbReference type="OrthoDB" id="3252676at2"/>
<dbReference type="Gene3D" id="1.10.10.10">
    <property type="entry name" value="Winged helix-like DNA-binding domain superfamily/Winged helix DNA-binding domain"/>
    <property type="match status" value="1"/>
</dbReference>
<keyword evidence="2" id="KW-0678">Repressor</keyword>
<comment type="similarity">
    <text evidence="1">Belongs to the LysR transcriptional regulatory family.</text>
</comment>
<dbReference type="GO" id="GO:0003677">
    <property type="term" value="F:DNA binding"/>
    <property type="evidence" value="ECO:0007669"/>
    <property type="project" value="UniProtKB-KW"/>
</dbReference>
<dbReference type="BioCyc" id="SESP1179773:BN6_RS12915-MONOMER"/>
<name>K0K0A1_SACES</name>
<dbReference type="Gene3D" id="3.40.190.290">
    <property type="match status" value="1"/>
</dbReference>
<proteinExistence type="inferred from homology"/>
<keyword evidence="10" id="KW-1185">Reference proteome</keyword>
<dbReference type="PROSITE" id="PS50931">
    <property type="entry name" value="HTH_LYSR"/>
    <property type="match status" value="1"/>
</dbReference>
<evidence type="ECO:0000256" key="2">
    <source>
        <dbReference type="ARBA" id="ARBA00022491"/>
    </source>
</evidence>
<dbReference type="SUPFAM" id="SSF53850">
    <property type="entry name" value="Periplasmic binding protein-like II"/>
    <property type="match status" value="1"/>
</dbReference>
<dbReference type="Pfam" id="PF00126">
    <property type="entry name" value="HTH_1"/>
    <property type="match status" value="1"/>
</dbReference>
<evidence type="ECO:0000256" key="5">
    <source>
        <dbReference type="ARBA" id="ARBA00023159"/>
    </source>
</evidence>
<dbReference type="InterPro" id="IPR050176">
    <property type="entry name" value="LTTR"/>
</dbReference>
<evidence type="ECO:0000313" key="10">
    <source>
        <dbReference type="Proteomes" id="UP000006281"/>
    </source>
</evidence>
<dbReference type="AlphaFoldDB" id="K0K0A1"/>
<dbReference type="InterPro" id="IPR017685">
    <property type="entry name" value="ArgP"/>
</dbReference>
<evidence type="ECO:0000313" key="9">
    <source>
        <dbReference type="EMBL" id="CCH29978.1"/>
    </source>
</evidence>
<sequence>MLDPESVRTLLAVVDEGTFDAAAKALHVTPSAVSQRIKALEQRTGRVLLVRAKPARLTESGTVIARYGRQLALLEQDAFAGLGLVERPTPVQVAVNADSLSTWFRAVVKELAHDDDIVLGLLRDDQDHTAESLRQGLVVAAVTSSPHPVQGCRVRPLGSMRYHAVAARAFAKRWQGKPLSDLPVVVFDEKDDLQDAFCRSVTGHPASAHRHLLPDGPVFEDAVAAGAGWALLSEHQVKRHRRLVHLHPDHPVDVPLYWQQWKLDSPPLQRVADVVFRAAQRELH</sequence>
<dbReference type="eggNOG" id="COG0583">
    <property type="taxonomic scope" value="Bacteria"/>
</dbReference>
<dbReference type="NCBIfam" id="TIGR03298">
    <property type="entry name" value="argP"/>
    <property type="match status" value="1"/>
</dbReference>
<dbReference type="PATRIC" id="fig|1179773.3.peg.2663"/>
<organism evidence="9 10">
    <name type="scientific">Saccharothrix espanaensis (strain ATCC 51144 / DSM 44229 / JCM 9112 / NBRC 15066 / NRRL 15764)</name>
    <dbReference type="NCBI Taxonomy" id="1179773"/>
    <lineage>
        <taxon>Bacteria</taxon>
        <taxon>Bacillati</taxon>
        <taxon>Actinomycetota</taxon>
        <taxon>Actinomycetes</taxon>
        <taxon>Pseudonocardiales</taxon>
        <taxon>Pseudonocardiaceae</taxon>
        <taxon>Saccharothrix</taxon>
    </lineage>
</organism>
<dbReference type="KEGG" id="sesp:BN6_26650"/>
<dbReference type="SUPFAM" id="SSF46785">
    <property type="entry name" value="Winged helix' DNA-binding domain"/>
    <property type="match status" value="1"/>
</dbReference>
<evidence type="ECO:0000256" key="4">
    <source>
        <dbReference type="ARBA" id="ARBA00023125"/>
    </source>
</evidence>
<accession>K0K0A1</accession>
<dbReference type="HOGENOM" id="CLU_063829_0_1_11"/>
<dbReference type="Proteomes" id="UP000006281">
    <property type="component" value="Chromosome"/>
</dbReference>
<dbReference type="GO" id="GO:0003700">
    <property type="term" value="F:DNA-binding transcription factor activity"/>
    <property type="evidence" value="ECO:0007669"/>
    <property type="project" value="InterPro"/>
</dbReference>
<keyword evidence="6" id="KW-0804">Transcription</keyword>
<dbReference type="RefSeq" id="WP_015100090.1">
    <property type="nucleotide sequence ID" value="NC_019673.1"/>
</dbReference>
<dbReference type="InterPro" id="IPR005119">
    <property type="entry name" value="LysR_subst-bd"/>
</dbReference>
<dbReference type="FunFam" id="1.10.10.10:FF:000456">
    <property type="entry name" value="LysR family transcriptional regulator ArgP"/>
    <property type="match status" value="1"/>
</dbReference>
<dbReference type="Pfam" id="PF03466">
    <property type="entry name" value="LysR_substrate"/>
    <property type="match status" value="1"/>
</dbReference>
<dbReference type="STRING" id="1179773.BN6_26650"/>
<dbReference type="InterPro" id="IPR000847">
    <property type="entry name" value="LysR_HTH_N"/>
</dbReference>
<keyword evidence="4" id="KW-0238">DNA-binding</keyword>
<feature type="domain" description="HTH lysR-type" evidence="8">
    <location>
        <begin position="2"/>
        <end position="58"/>
    </location>
</feature>
<dbReference type="NCBIfam" id="NF002964">
    <property type="entry name" value="PRK03635.1"/>
    <property type="match status" value="1"/>
</dbReference>
<evidence type="ECO:0000256" key="6">
    <source>
        <dbReference type="ARBA" id="ARBA00023163"/>
    </source>
</evidence>
<keyword evidence="5" id="KW-0010">Activator</keyword>
<dbReference type="PANTHER" id="PTHR30579:SF2">
    <property type="entry name" value="HTH-TYPE TRANSCRIPTIONAL REGULATOR ARGP"/>
    <property type="match status" value="1"/>
</dbReference>
<dbReference type="InterPro" id="IPR036390">
    <property type="entry name" value="WH_DNA-bd_sf"/>
</dbReference>
<evidence type="ECO:0000256" key="3">
    <source>
        <dbReference type="ARBA" id="ARBA00023015"/>
    </source>
</evidence>
<reference evidence="9 10" key="1">
    <citation type="journal article" date="2012" name="BMC Genomics">
        <title>Complete genome sequence of Saccharothrix espanaensis DSM 44229T and comparison to the other completely sequenced Pseudonocardiaceae.</title>
        <authorList>
            <person name="Strobel T."/>
            <person name="Al-Dilaimi A."/>
            <person name="Blom J."/>
            <person name="Gessner A."/>
            <person name="Kalinowski J."/>
            <person name="Luzhetska M."/>
            <person name="Puhler A."/>
            <person name="Szczepanowski R."/>
            <person name="Bechthold A."/>
            <person name="Ruckert C."/>
        </authorList>
    </citation>
    <scope>NUCLEOTIDE SEQUENCE [LARGE SCALE GENOMIC DNA]</scope>
    <source>
        <strain evidence="10">ATCC 51144 / DSM 44229 / JCM 9112 / NBRC 15066 / NRRL 15764</strain>
    </source>
</reference>